<evidence type="ECO:0000313" key="3">
    <source>
        <dbReference type="Proteomes" id="UP000199258"/>
    </source>
</evidence>
<dbReference type="SUPFAM" id="SSF47598">
    <property type="entry name" value="Ribbon-helix-helix"/>
    <property type="match status" value="1"/>
</dbReference>
<dbReference type="Pfam" id="PF22513">
    <property type="entry name" value="FitA-like_RHH"/>
    <property type="match status" value="1"/>
</dbReference>
<keyword evidence="3" id="KW-1185">Reference proteome</keyword>
<gene>
    <name evidence="2" type="ORF">SAMN04488693_10361</name>
</gene>
<feature type="domain" description="Antitoxin FitA-like ribbon-helix-helix" evidence="1">
    <location>
        <begin position="2"/>
        <end position="38"/>
    </location>
</feature>
<organism evidence="2 3">
    <name type="scientific">Arthrobacter subterraneus</name>
    <dbReference type="NCBI Taxonomy" id="335973"/>
    <lineage>
        <taxon>Bacteria</taxon>
        <taxon>Bacillati</taxon>
        <taxon>Actinomycetota</taxon>
        <taxon>Actinomycetes</taxon>
        <taxon>Micrococcales</taxon>
        <taxon>Micrococcaceae</taxon>
        <taxon>Arthrobacter</taxon>
    </lineage>
</organism>
<dbReference type="RefSeq" id="WP_026543831.1">
    <property type="nucleotide sequence ID" value="NZ_FNDT01000003.1"/>
</dbReference>
<dbReference type="Proteomes" id="UP000199258">
    <property type="component" value="Unassembled WGS sequence"/>
</dbReference>
<reference evidence="2 3" key="1">
    <citation type="submission" date="2016-10" db="EMBL/GenBank/DDBJ databases">
        <authorList>
            <person name="de Groot N.N."/>
        </authorList>
    </citation>
    <scope>NUCLEOTIDE SEQUENCE [LARGE SCALE GENOMIC DNA]</scope>
    <source>
        <strain evidence="2 3">NP_1H</strain>
    </source>
</reference>
<dbReference type="STRING" id="335973.SAMN04488693_10361"/>
<accession>A0A1G8FH86</accession>
<dbReference type="EMBL" id="FNDT01000003">
    <property type="protein sequence ID" value="SDH81513.1"/>
    <property type="molecule type" value="Genomic_DNA"/>
</dbReference>
<proteinExistence type="predicted"/>
<sequence>MPNISIRGVDQPTVDELKRIAASNGRSMQAELRILLRHFASLPWESRLADCPVSMLPLPRWYAELAEIQLDFAGLSLDRLPTRRSPFRSTPESILSLLQDTRTVAPAPEECAA</sequence>
<evidence type="ECO:0000259" key="1">
    <source>
        <dbReference type="Pfam" id="PF22513"/>
    </source>
</evidence>
<name>A0A1G8FH86_9MICC</name>
<dbReference type="InterPro" id="IPR053853">
    <property type="entry name" value="FitA-like_RHH"/>
</dbReference>
<evidence type="ECO:0000313" key="2">
    <source>
        <dbReference type="EMBL" id="SDH81513.1"/>
    </source>
</evidence>
<dbReference type="InterPro" id="IPR010985">
    <property type="entry name" value="Ribbon_hlx_hlx"/>
</dbReference>
<dbReference type="AlphaFoldDB" id="A0A1G8FH86"/>
<protein>
    <recommendedName>
        <fullName evidence="1">Antitoxin FitA-like ribbon-helix-helix domain-containing protein</fullName>
    </recommendedName>
</protein>
<dbReference type="GO" id="GO:0006355">
    <property type="term" value="P:regulation of DNA-templated transcription"/>
    <property type="evidence" value="ECO:0007669"/>
    <property type="project" value="InterPro"/>
</dbReference>